<evidence type="ECO:0000256" key="2">
    <source>
        <dbReference type="ARBA" id="ARBA00005194"/>
    </source>
</evidence>
<dbReference type="Pfam" id="PF04387">
    <property type="entry name" value="PTPLA"/>
    <property type="match status" value="1"/>
</dbReference>
<dbReference type="AlphaFoldDB" id="A0AAV5QG73"/>
<evidence type="ECO:0000256" key="8">
    <source>
        <dbReference type="ARBA" id="ARBA00022989"/>
    </source>
</evidence>
<evidence type="ECO:0000313" key="15">
    <source>
        <dbReference type="Proteomes" id="UP001360560"/>
    </source>
</evidence>
<proteinExistence type="inferred from homology"/>
<keyword evidence="8 13" id="KW-1133">Transmembrane helix</keyword>
<name>A0AAV5QG73_9ASCO</name>
<keyword evidence="15" id="KW-1185">Reference proteome</keyword>
<evidence type="ECO:0000256" key="10">
    <source>
        <dbReference type="ARBA" id="ARBA00023136"/>
    </source>
</evidence>
<evidence type="ECO:0000256" key="1">
    <source>
        <dbReference type="ARBA" id="ARBA00004141"/>
    </source>
</evidence>
<dbReference type="GO" id="GO:0006633">
    <property type="term" value="P:fatty acid biosynthetic process"/>
    <property type="evidence" value="ECO:0007669"/>
    <property type="project" value="UniProtKB-KW"/>
</dbReference>
<comment type="pathway">
    <text evidence="2">Lipid metabolism; fatty acid biosynthesis.</text>
</comment>
<feature type="transmembrane region" description="Helical" evidence="13">
    <location>
        <begin position="189"/>
        <end position="214"/>
    </location>
</feature>
<feature type="transmembrane region" description="Helical" evidence="13">
    <location>
        <begin position="119"/>
        <end position="141"/>
    </location>
</feature>
<dbReference type="GeneID" id="90071389"/>
<feature type="transmembrane region" description="Helical" evidence="13">
    <location>
        <begin position="21"/>
        <end position="51"/>
    </location>
</feature>
<evidence type="ECO:0000256" key="13">
    <source>
        <dbReference type="SAM" id="Phobius"/>
    </source>
</evidence>
<feature type="transmembrane region" description="Helical" evidence="13">
    <location>
        <begin position="95"/>
        <end position="113"/>
    </location>
</feature>
<dbReference type="Proteomes" id="UP001360560">
    <property type="component" value="Unassembled WGS sequence"/>
</dbReference>
<dbReference type="GO" id="GO:0016020">
    <property type="term" value="C:membrane"/>
    <property type="evidence" value="ECO:0007669"/>
    <property type="project" value="UniProtKB-SubCell"/>
</dbReference>
<dbReference type="GO" id="GO:0102158">
    <property type="term" value="F:very-long-chain (3R)-3-hydroxyacyl-CoA dehydratase activity"/>
    <property type="evidence" value="ECO:0007669"/>
    <property type="project" value="UniProtKB-EC"/>
</dbReference>
<keyword evidence="7" id="KW-0276">Fatty acid metabolism</keyword>
<evidence type="ECO:0000256" key="3">
    <source>
        <dbReference type="ARBA" id="ARBA00007811"/>
    </source>
</evidence>
<evidence type="ECO:0000256" key="11">
    <source>
        <dbReference type="ARBA" id="ARBA00023160"/>
    </source>
</evidence>
<evidence type="ECO:0000256" key="4">
    <source>
        <dbReference type="ARBA" id="ARBA00013122"/>
    </source>
</evidence>
<dbReference type="EMBL" id="BTFZ01000001">
    <property type="protein sequence ID" value="GMM33410.1"/>
    <property type="molecule type" value="Genomic_DNA"/>
</dbReference>
<evidence type="ECO:0000256" key="7">
    <source>
        <dbReference type="ARBA" id="ARBA00022832"/>
    </source>
</evidence>
<comment type="caution">
    <text evidence="14">The sequence shown here is derived from an EMBL/GenBank/DDBJ whole genome shotgun (WGS) entry which is preliminary data.</text>
</comment>
<evidence type="ECO:0000256" key="12">
    <source>
        <dbReference type="ARBA" id="ARBA00023239"/>
    </source>
</evidence>
<evidence type="ECO:0000256" key="5">
    <source>
        <dbReference type="ARBA" id="ARBA00022516"/>
    </source>
</evidence>
<keyword evidence="12" id="KW-0456">Lyase</keyword>
<evidence type="ECO:0000256" key="9">
    <source>
        <dbReference type="ARBA" id="ARBA00023098"/>
    </source>
</evidence>
<evidence type="ECO:0000313" key="14">
    <source>
        <dbReference type="EMBL" id="GMM33410.1"/>
    </source>
</evidence>
<dbReference type="RefSeq" id="XP_064850410.1">
    <property type="nucleotide sequence ID" value="XM_064994338.1"/>
</dbReference>
<evidence type="ECO:0000256" key="6">
    <source>
        <dbReference type="ARBA" id="ARBA00022692"/>
    </source>
</evidence>
<feature type="transmembrane region" description="Helical" evidence="13">
    <location>
        <begin position="63"/>
        <end position="83"/>
    </location>
</feature>
<dbReference type="InterPro" id="IPR007482">
    <property type="entry name" value="Tyr_Pase-like_PTPLA"/>
</dbReference>
<gene>
    <name evidence="14" type="ORF">DASC09_007350</name>
</gene>
<feature type="transmembrane region" description="Helical" evidence="13">
    <location>
        <begin position="153"/>
        <end position="177"/>
    </location>
</feature>
<organism evidence="14 15">
    <name type="scientific">Saccharomycopsis crataegensis</name>
    <dbReference type="NCBI Taxonomy" id="43959"/>
    <lineage>
        <taxon>Eukaryota</taxon>
        <taxon>Fungi</taxon>
        <taxon>Dikarya</taxon>
        <taxon>Ascomycota</taxon>
        <taxon>Saccharomycotina</taxon>
        <taxon>Saccharomycetes</taxon>
        <taxon>Saccharomycopsidaceae</taxon>
        <taxon>Saccharomycopsis</taxon>
    </lineage>
</organism>
<keyword evidence="10 13" id="KW-0472">Membrane</keyword>
<sequence length="218" mass="25553">MPASTTTTEKKPKQSIRRYGIVPRLVLFNNTIFFLLWFSCLIRFLILLPLVGRRFLPGAISEFYQLILTCSFISQVGLSLAGIIPVSRKKLGLKVFKLLHGLLVTWGVIFHYPKITKHSAYGVLVFCSCCQETLDYLYYLLPNSLWRFFSKKSFVLLFPVQKACEMVLIMLCLKFNRQYDAEYLHNYEYFYGVFLKAVLIMYIPASCIIFRYLWKSRQ</sequence>
<protein>
    <recommendedName>
        <fullName evidence="4">very-long-chain (3R)-3-hydroxyacyl-CoA dehydratase</fullName>
        <ecNumber evidence="4">4.2.1.134</ecNumber>
    </recommendedName>
</protein>
<keyword evidence="9" id="KW-0443">Lipid metabolism</keyword>
<comment type="subcellular location">
    <subcellularLocation>
        <location evidence="1">Membrane</location>
        <topology evidence="1">Multi-pass membrane protein</topology>
    </subcellularLocation>
</comment>
<reference evidence="14 15" key="1">
    <citation type="journal article" date="2023" name="Elife">
        <title>Identification of key yeast species and microbe-microbe interactions impacting larval growth of Drosophila in the wild.</title>
        <authorList>
            <person name="Mure A."/>
            <person name="Sugiura Y."/>
            <person name="Maeda R."/>
            <person name="Honda K."/>
            <person name="Sakurai N."/>
            <person name="Takahashi Y."/>
            <person name="Watada M."/>
            <person name="Katoh T."/>
            <person name="Gotoh A."/>
            <person name="Gotoh Y."/>
            <person name="Taniguchi I."/>
            <person name="Nakamura K."/>
            <person name="Hayashi T."/>
            <person name="Katayama T."/>
            <person name="Uemura T."/>
            <person name="Hattori Y."/>
        </authorList>
    </citation>
    <scope>NUCLEOTIDE SEQUENCE [LARGE SCALE GENOMIC DNA]</scope>
    <source>
        <strain evidence="14 15">SC-9</strain>
    </source>
</reference>
<dbReference type="EC" id="4.2.1.134" evidence="4"/>
<comment type="similarity">
    <text evidence="3">Belongs to the very long-chain fatty acids dehydratase HACD family.</text>
</comment>
<keyword evidence="5" id="KW-0444">Lipid biosynthesis</keyword>
<keyword evidence="11" id="KW-0275">Fatty acid biosynthesis</keyword>
<keyword evidence="6 13" id="KW-0812">Transmembrane</keyword>
<accession>A0AAV5QG73</accession>